<dbReference type="PANTHER" id="PTHR43537:SF39">
    <property type="entry name" value="HTH-TYPE TRANSCRIPTIONAL REGULATOR MCBR"/>
    <property type="match status" value="1"/>
</dbReference>
<dbReference type="SMART" id="SM00345">
    <property type="entry name" value="HTH_GNTR"/>
    <property type="match status" value="1"/>
</dbReference>
<name>A0A330HXG4_9HYPH</name>
<dbReference type="Pfam" id="PF00392">
    <property type="entry name" value="GntR"/>
    <property type="match status" value="1"/>
</dbReference>
<dbReference type="SMART" id="SM00895">
    <property type="entry name" value="FCD"/>
    <property type="match status" value="1"/>
</dbReference>
<feature type="domain" description="HTH gntR-type" evidence="4">
    <location>
        <begin position="35"/>
        <end position="102"/>
    </location>
</feature>
<protein>
    <recommendedName>
        <fullName evidence="4">HTH gntR-type domain-containing protein</fullName>
    </recommendedName>
</protein>
<keyword evidence="3" id="KW-0804">Transcription</keyword>
<dbReference type="InterPro" id="IPR036388">
    <property type="entry name" value="WH-like_DNA-bd_sf"/>
</dbReference>
<keyword evidence="2" id="KW-0238">DNA-binding</keyword>
<accession>A0A330HXG4</accession>
<evidence type="ECO:0000256" key="1">
    <source>
        <dbReference type="ARBA" id="ARBA00023015"/>
    </source>
</evidence>
<comment type="caution">
    <text evidence="5">The sequence shown here is derived from an EMBL/GenBank/DDBJ whole genome shotgun (WGS) entry which is preliminary data.</text>
</comment>
<dbReference type="GO" id="GO:0003677">
    <property type="term" value="F:DNA binding"/>
    <property type="evidence" value="ECO:0007669"/>
    <property type="project" value="UniProtKB-KW"/>
</dbReference>
<organism evidence="5 6">
    <name type="scientific">Mesorhizobium hawassense</name>
    <dbReference type="NCBI Taxonomy" id="1209954"/>
    <lineage>
        <taxon>Bacteria</taxon>
        <taxon>Pseudomonadati</taxon>
        <taxon>Pseudomonadota</taxon>
        <taxon>Alphaproteobacteria</taxon>
        <taxon>Hyphomicrobiales</taxon>
        <taxon>Phyllobacteriaceae</taxon>
        <taxon>Mesorhizobium</taxon>
    </lineage>
</organism>
<dbReference type="GO" id="GO:0003700">
    <property type="term" value="F:DNA-binding transcription factor activity"/>
    <property type="evidence" value="ECO:0007669"/>
    <property type="project" value="InterPro"/>
</dbReference>
<evidence type="ECO:0000256" key="3">
    <source>
        <dbReference type="ARBA" id="ARBA00023163"/>
    </source>
</evidence>
<gene>
    <name evidence="5" type="ORF">DPM33_17600</name>
</gene>
<keyword evidence="1" id="KW-0805">Transcription regulation</keyword>
<dbReference type="Gene3D" id="1.10.10.10">
    <property type="entry name" value="Winged helix-like DNA-binding domain superfamily/Winged helix DNA-binding domain"/>
    <property type="match status" value="1"/>
</dbReference>
<dbReference type="AlphaFoldDB" id="A0A330HXG4"/>
<sequence length="266" mass="29814">MEVALPKIIGINEASAGMSDITNRSHMTKKDEQSTTASDRVYKLVRQDILECRWRAGQRLKIRDVAAELGVSPMPVRTAFRRLGEDGILIIEEKRSARVPFVSRQSFNEYLEISVSLECLALERAAARISNETIQALRSEAECMQRDIEAGDTVGYARRFNGLLMKIYVRGESQALIEMIESVWIKTAPPSREAFEEKGMVTRLNAALVAIIDALEAADAASAKEILTSALQYACKGVNLFLEMDQDQKLKPKVKKKIEEQYVESN</sequence>
<dbReference type="Proteomes" id="UP000251558">
    <property type="component" value="Unassembled WGS sequence"/>
</dbReference>
<dbReference type="InterPro" id="IPR000524">
    <property type="entry name" value="Tscrpt_reg_HTH_GntR"/>
</dbReference>
<dbReference type="SUPFAM" id="SSF48008">
    <property type="entry name" value="GntR ligand-binding domain-like"/>
    <property type="match status" value="1"/>
</dbReference>
<dbReference type="PANTHER" id="PTHR43537">
    <property type="entry name" value="TRANSCRIPTIONAL REGULATOR, GNTR FAMILY"/>
    <property type="match status" value="1"/>
</dbReference>
<evidence type="ECO:0000313" key="6">
    <source>
        <dbReference type="Proteomes" id="UP000251558"/>
    </source>
</evidence>
<reference evidence="5 6" key="1">
    <citation type="submission" date="2018-07" db="EMBL/GenBank/DDBJ databases">
        <title>Diversity of Mesorhizobium strains in Brazil.</title>
        <authorList>
            <person name="Helene L.C.F."/>
            <person name="Dall'Agnol R."/>
            <person name="Delamuta J.R.M."/>
            <person name="Hungria M."/>
        </authorList>
    </citation>
    <scope>NUCLEOTIDE SEQUENCE [LARGE SCALE GENOMIC DNA]</scope>
    <source>
        <strain evidence="5 6">AC99b</strain>
    </source>
</reference>
<evidence type="ECO:0000259" key="4">
    <source>
        <dbReference type="PROSITE" id="PS50949"/>
    </source>
</evidence>
<dbReference type="InterPro" id="IPR011711">
    <property type="entry name" value="GntR_C"/>
</dbReference>
<proteinExistence type="predicted"/>
<dbReference type="SUPFAM" id="SSF46785">
    <property type="entry name" value="Winged helix' DNA-binding domain"/>
    <property type="match status" value="1"/>
</dbReference>
<dbReference type="EMBL" id="QMBP01000008">
    <property type="protein sequence ID" value="RAZ89397.1"/>
    <property type="molecule type" value="Genomic_DNA"/>
</dbReference>
<dbReference type="OrthoDB" id="9815654at2"/>
<evidence type="ECO:0000256" key="2">
    <source>
        <dbReference type="ARBA" id="ARBA00023125"/>
    </source>
</evidence>
<dbReference type="Pfam" id="PF07729">
    <property type="entry name" value="FCD"/>
    <property type="match status" value="1"/>
</dbReference>
<keyword evidence="6" id="KW-1185">Reference proteome</keyword>
<dbReference type="InterPro" id="IPR036390">
    <property type="entry name" value="WH_DNA-bd_sf"/>
</dbReference>
<evidence type="ECO:0000313" key="5">
    <source>
        <dbReference type="EMBL" id="RAZ89397.1"/>
    </source>
</evidence>
<dbReference type="PROSITE" id="PS50949">
    <property type="entry name" value="HTH_GNTR"/>
    <property type="match status" value="1"/>
</dbReference>
<dbReference type="Gene3D" id="1.20.120.530">
    <property type="entry name" value="GntR ligand-binding domain-like"/>
    <property type="match status" value="1"/>
</dbReference>
<dbReference type="InterPro" id="IPR008920">
    <property type="entry name" value="TF_FadR/GntR_C"/>
</dbReference>